<reference evidence="1" key="1">
    <citation type="journal article" date="2021" name="Proc. Natl. Acad. Sci. U.S.A.">
        <title>A Catalog of Tens of Thousands of Viruses from Human Metagenomes Reveals Hidden Associations with Chronic Diseases.</title>
        <authorList>
            <person name="Tisza M.J."/>
            <person name="Buck C.B."/>
        </authorList>
    </citation>
    <scope>NUCLEOTIDE SEQUENCE</scope>
    <source>
        <strain evidence="1">CtLfk13</strain>
    </source>
</reference>
<dbReference type="EMBL" id="BK015040">
    <property type="protein sequence ID" value="DAD88351.1"/>
    <property type="molecule type" value="Genomic_DNA"/>
</dbReference>
<sequence>MVMQAIGFPNNKLTGWSVVEDAVSLDRDSTTGGFSEYSLEGAGYVEPADVMTKEIHLDSPVFGRTHAFVRSITNTPWSWSATLNDPFYRLDVSAEVKHLQGATMDKIIALLFKAAGVESPKVYVAKSTADAPNPFLAPKTTVDTKTYDFIGGKGNLWTILKSFLSANNYQITWIYDTIVLFENHTVLTRFQGSTIDYSLQWVISEPFSHIECTYYPPAVHPASSGYRSSNRGSDTPTVAGEDLIRLIHPQPSLYKNTIESIKDAEVLSVESGETKEFILEVQGTIDYLYSQPECVMPNEVGTNLHIRTRANGRDYFARSVYSVVGKDNKPITPAQWRAEGGSLYIEKGDEANQIKVTVTGMSNERLAPYRIAESDGQTDYSTLRIFGHAYLCDKETFTFYTGYPYKTDAVKIDSMNLTTKTQAYEACVHKAQSAFGYSAEMDWTGVVPMHESYTDVVYDFEHAPVYLSDVNAFTGAPLPQKAAEKWPRGTTMKKIMDDLLEFTKNKPVVSNQQVFGRIAGTTAVYGNFTWHIKSASYDESNLKASCEALTRVSDVATIFDRPRVADYPLEAGITLRELTLKGVTHSEAQSAGTIPGMGK</sequence>
<protein>
    <submittedName>
        <fullName evidence="1">Tail protein</fullName>
    </submittedName>
</protein>
<evidence type="ECO:0000313" key="1">
    <source>
        <dbReference type="EMBL" id="DAD88351.1"/>
    </source>
</evidence>
<name>A0A8S5N1W8_9CAUD</name>
<accession>A0A8S5N1W8</accession>
<proteinExistence type="predicted"/>
<organism evidence="1">
    <name type="scientific">Siphoviridae sp. ctLfk13</name>
    <dbReference type="NCBI Taxonomy" id="2826251"/>
    <lineage>
        <taxon>Viruses</taxon>
        <taxon>Duplodnaviria</taxon>
        <taxon>Heunggongvirae</taxon>
        <taxon>Uroviricota</taxon>
        <taxon>Caudoviricetes</taxon>
    </lineage>
</organism>